<dbReference type="GO" id="GO:0019783">
    <property type="term" value="F:ubiquitin-like protein peptidase activity"/>
    <property type="evidence" value="ECO:0007669"/>
    <property type="project" value="UniProtKB-ARBA"/>
</dbReference>
<dbReference type="Gene3D" id="3.40.395.10">
    <property type="entry name" value="Adenoviral Proteinase, Chain A"/>
    <property type="match status" value="1"/>
</dbReference>
<comment type="caution">
    <text evidence="6">The sequence shown here is derived from an EMBL/GenBank/DDBJ whole genome shotgun (WGS) entry which is preliminary data.</text>
</comment>
<feature type="compositionally biased region" description="Polar residues" evidence="4">
    <location>
        <begin position="517"/>
        <end position="532"/>
    </location>
</feature>
<name>A0AA38U4G7_9EURO</name>
<evidence type="ECO:0000256" key="3">
    <source>
        <dbReference type="ARBA" id="ARBA00022801"/>
    </source>
</evidence>
<feature type="region of interest" description="Disordered" evidence="4">
    <location>
        <begin position="339"/>
        <end position="414"/>
    </location>
</feature>
<dbReference type="InterPro" id="IPR003347">
    <property type="entry name" value="JmjC_dom"/>
</dbReference>
<evidence type="ECO:0000256" key="1">
    <source>
        <dbReference type="ARBA" id="ARBA00005234"/>
    </source>
</evidence>
<dbReference type="Proteomes" id="UP001172673">
    <property type="component" value="Unassembled WGS sequence"/>
</dbReference>
<feature type="compositionally biased region" description="Polar residues" evidence="4">
    <location>
        <begin position="444"/>
        <end position="481"/>
    </location>
</feature>
<evidence type="ECO:0000256" key="4">
    <source>
        <dbReference type="SAM" id="MobiDB-lite"/>
    </source>
</evidence>
<protein>
    <recommendedName>
        <fullName evidence="5">Ubiquitin-like protease family profile domain-containing protein</fullName>
    </recommendedName>
</protein>
<dbReference type="AlphaFoldDB" id="A0AA38U4G7"/>
<dbReference type="SUPFAM" id="SSF54001">
    <property type="entry name" value="Cysteine proteinases"/>
    <property type="match status" value="1"/>
</dbReference>
<feature type="region of interest" description="Disordered" evidence="4">
    <location>
        <begin position="427"/>
        <end position="614"/>
    </location>
</feature>
<evidence type="ECO:0000259" key="5">
    <source>
        <dbReference type="PROSITE" id="PS50600"/>
    </source>
</evidence>
<dbReference type="InterPro" id="IPR038765">
    <property type="entry name" value="Papain-like_cys_pep_sf"/>
</dbReference>
<dbReference type="EMBL" id="JAPDRK010000032">
    <property type="protein sequence ID" value="KAJ9601898.1"/>
    <property type="molecule type" value="Genomic_DNA"/>
</dbReference>
<evidence type="ECO:0000313" key="6">
    <source>
        <dbReference type="EMBL" id="KAJ9601898.1"/>
    </source>
</evidence>
<evidence type="ECO:0000313" key="7">
    <source>
        <dbReference type="Proteomes" id="UP001172673"/>
    </source>
</evidence>
<comment type="similarity">
    <text evidence="1">Belongs to the peptidase C48 family.</text>
</comment>
<feature type="region of interest" description="Disordered" evidence="4">
    <location>
        <begin position="985"/>
        <end position="1014"/>
    </location>
</feature>
<organism evidence="6 7">
    <name type="scientific">Cladophialophora chaetospira</name>
    <dbReference type="NCBI Taxonomy" id="386627"/>
    <lineage>
        <taxon>Eukaryota</taxon>
        <taxon>Fungi</taxon>
        <taxon>Dikarya</taxon>
        <taxon>Ascomycota</taxon>
        <taxon>Pezizomycotina</taxon>
        <taxon>Eurotiomycetes</taxon>
        <taxon>Chaetothyriomycetidae</taxon>
        <taxon>Chaetothyriales</taxon>
        <taxon>Herpotrichiellaceae</taxon>
        <taxon>Cladophialophora</taxon>
    </lineage>
</organism>
<keyword evidence="7" id="KW-1185">Reference proteome</keyword>
<evidence type="ECO:0000256" key="2">
    <source>
        <dbReference type="ARBA" id="ARBA00022670"/>
    </source>
</evidence>
<reference evidence="6" key="1">
    <citation type="submission" date="2022-10" db="EMBL/GenBank/DDBJ databases">
        <title>Culturing micro-colonial fungi from biological soil crusts in the Mojave desert and describing Neophaeococcomyces mojavensis, and introducing the new genera and species Taxawa tesnikishii.</title>
        <authorList>
            <person name="Kurbessoian T."/>
            <person name="Stajich J.E."/>
        </authorList>
    </citation>
    <scope>NUCLEOTIDE SEQUENCE</scope>
    <source>
        <strain evidence="6">TK_41</strain>
    </source>
</reference>
<dbReference type="InterPro" id="IPR003653">
    <property type="entry name" value="Peptidase_C48_C"/>
</dbReference>
<keyword evidence="2" id="KW-0645">Protease</keyword>
<proteinExistence type="inferred from homology"/>
<feature type="compositionally biased region" description="Polar residues" evidence="4">
    <location>
        <begin position="570"/>
        <end position="605"/>
    </location>
</feature>
<gene>
    <name evidence="6" type="ORF">H2200_013613</name>
</gene>
<accession>A0AA38U4G7</accession>
<feature type="domain" description="Ubiquitin-like protease family profile" evidence="5">
    <location>
        <begin position="658"/>
        <end position="803"/>
    </location>
</feature>
<dbReference type="Gene3D" id="2.60.120.650">
    <property type="entry name" value="Cupin"/>
    <property type="match status" value="1"/>
</dbReference>
<dbReference type="GO" id="GO:0008234">
    <property type="term" value="F:cysteine-type peptidase activity"/>
    <property type="evidence" value="ECO:0007669"/>
    <property type="project" value="InterPro"/>
</dbReference>
<sequence>MAGLSFQDLSPWSHEEISRGFRKRVVGEPLPSLAPLDVSTVGQHRRQWIVREGNVVRGTTDVLSVEDSVAVVPSLSAKDPLTLSRASSDMTLTEALEKTLAQYAATEKKQMDYFILNDLAPQTRSELGLPDTVPISDDALAQIRQHARDLQPRLICRSNGESFDFLQKSNADLQSATVLWRGHDIVWLVVSPRHSFILEARLNDHLGLEQQCSQYIRHEEVIIPPSTLESWKIDFSVFVQVPGEMVTTDYQAYHYAWKLGANLTETMILYDSVWVWPPKYVDCKEGNWKCEMSRSLIGTVSQSVANFSPSPLEILPTEQMTNHGVGSFSGWDHQTVEVFGDKRPGGNTQPPSVIDFCSPPREDPEEDAPKTPYFWPTAESDISSRGTSAEAEVQTIPSDGLQDGKRLTPSSVSTFEVRHETNSLAEINNRQDPSNIGGLGSLNLHDNASESGGSSQNLFFNSPTKGAASISTSQSAVSRESSPGHVISRPNVAILRPHPPLRPVVASPEVPDDASNGDMTSSSVKPDDGNSTAEEHNDDDPQDHHRNESPATEPFTLEPEIDSSAPADFNENSQSQETLSNSNIGPQPSLQSDILTLSDSPSSEPQRLEREDTPIMLTPERAVRLRRLDSSIAARQRAKDLEDLVQLGTQYQNQIVWKTVRSEDAERTLSRFRAGEWLNDDAIMETLYRLTSGRDDVHVVHSLDFAAAYDKAEAKRIRRWTVPAIILIPVYLEHQHHWLLVSVHVGRHRLTIHDGGHRPNRRLERFLSAIFPATEGWNRDYQNTLNNDGNNCGVILLKEAEAVLTPNSAELRDFNLLRKRYLLLLLSDIMKRYDESCAITPEASEMDGNVDLHRLAAAMGCREVLEDFLEMITVVRDERGRVDSGAQRAFQMYEEAMLHDPLDTGSDNLLRNVDEALHLYSREISLIDVSRNDDSDNQPRMAREELRTVFRAYTSANGHRKLASIKQDMAAFRVARIYHALKDADQEDTGEVNRAKRRKNAPKKESNKPGPRAAGRAYEELLKEWIREEENGSKSLKEIRSRGSHLLTYDAVCGRSHPLWMLFLIRNVMYPEGSSLRVQHVHYRKLDDVQTRALVDLFQIKHPELWNVLPNVAEETARVFCGEQGNFAFLEDLLRRAESA</sequence>
<dbReference type="Pfam" id="PF02373">
    <property type="entry name" value="JmjC"/>
    <property type="match status" value="1"/>
</dbReference>
<keyword evidence="3" id="KW-0378">Hydrolase</keyword>
<dbReference type="GO" id="GO:0006508">
    <property type="term" value="P:proteolysis"/>
    <property type="evidence" value="ECO:0007669"/>
    <property type="project" value="UniProtKB-KW"/>
</dbReference>
<dbReference type="PROSITE" id="PS50600">
    <property type="entry name" value="ULP_PROTEASE"/>
    <property type="match status" value="1"/>
</dbReference>